<name>M1PC34_METMZ</name>
<keyword evidence="1" id="KW-0472">Membrane</keyword>
<dbReference type="BioCyc" id="MMAZ1236903:G139K-2672-MONOMER"/>
<dbReference type="KEGG" id="mmaz:MmTuc01_2803"/>
<dbReference type="AlphaFoldDB" id="M1PC34"/>
<evidence type="ECO:0000313" key="3">
    <source>
        <dbReference type="Proteomes" id="UP000011718"/>
    </source>
</evidence>
<dbReference type="EMBL" id="CP004144">
    <property type="protein sequence ID" value="AGF98087.1"/>
    <property type="molecule type" value="Genomic_DNA"/>
</dbReference>
<reference evidence="2 3" key="1">
    <citation type="journal article" date="2013" name="Genome Announc.">
        <title>Complete Genome of a Methanosarcina mazei Strain Isolated from Sediment Samples from an Amazonian Flooded Area.</title>
        <authorList>
            <person name="Assis das Gracas D."/>
            <person name="Thiago Juca Ramos R."/>
            <person name="Vieira Araujo A.C."/>
            <person name="Zahlouth R."/>
            <person name="Ribeiro Carneiro A."/>
            <person name="Souza Lopes T."/>
            <person name="Azevedo Barauna R."/>
            <person name="Azevedo V."/>
            <person name="Cruz Schneider M.P."/>
            <person name="Pellizari V.H."/>
            <person name="Silva A."/>
        </authorList>
    </citation>
    <scope>NUCLEOTIDE SEQUENCE [LARGE SCALE GENOMIC DNA]</scope>
    <source>
        <strain evidence="2 3">Tuc01</strain>
    </source>
</reference>
<dbReference type="SUPFAM" id="SSF55811">
    <property type="entry name" value="Nudix"/>
    <property type="match status" value="1"/>
</dbReference>
<evidence type="ECO:0000256" key="1">
    <source>
        <dbReference type="SAM" id="Phobius"/>
    </source>
</evidence>
<evidence type="ECO:0000313" key="2">
    <source>
        <dbReference type="EMBL" id="AGF98087.1"/>
    </source>
</evidence>
<dbReference type="HOGENOM" id="CLU_2930243_0_0_2"/>
<protein>
    <submittedName>
        <fullName evidence="2">MuT/NUDIX protein</fullName>
    </submittedName>
</protein>
<organism evidence="2 3">
    <name type="scientific">Methanosarcina mazei Tuc01</name>
    <dbReference type="NCBI Taxonomy" id="1236903"/>
    <lineage>
        <taxon>Archaea</taxon>
        <taxon>Methanobacteriati</taxon>
        <taxon>Methanobacteriota</taxon>
        <taxon>Stenosarchaea group</taxon>
        <taxon>Methanomicrobia</taxon>
        <taxon>Methanosarcinales</taxon>
        <taxon>Methanosarcinaceae</taxon>
        <taxon>Methanosarcina</taxon>
    </lineage>
</organism>
<feature type="transmembrane region" description="Helical" evidence="1">
    <location>
        <begin position="37"/>
        <end position="57"/>
    </location>
</feature>
<sequence>MSSSGSYYRLPGGKPEKGEASIEAAIRKRAITKAQKINRLLSFFTLNLFTLSFFVLATQD</sequence>
<dbReference type="InterPro" id="IPR015797">
    <property type="entry name" value="NUDIX_hydrolase-like_dom_sf"/>
</dbReference>
<keyword evidence="1" id="KW-1133">Transmembrane helix</keyword>
<keyword evidence="1" id="KW-0812">Transmembrane</keyword>
<accession>M1PC34</accession>
<dbReference type="Proteomes" id="UP000011718">
    <property type="component" value="Chromosome"/>
</dbReference>
<gene>
    <name evidence="2" type="ORF">MmTuc01_2803</name>
</gene>
<proteinExistence type="predicted"/>